<gene>
    <name evidence="1" type="ORF">A2519_12615</name>
</gene>
<name>A0A1F7EZH0_UNCRA</name>
<dbReference type="AlphaFoldDB" id="A0A1F7EZH0"/>
<proteinExistence type="predicted"/>
<evidence type="ECO:0000313" key="2">
    <source>
        <dbReference type="Proteomes" id="UP000179243"/>
    </source>
</evidence>
<protein>
    <submittedName>
        <fullName evidence="1">Uncharacterized protein</fullName>
    </submittedName>
</protein>
<evidence type="ECO:0000313" key="1">
    <source>
        <dbReference type="EMBL" id="OGJ99780.1"/>
    </source>
</evidence>
<dbReference type="EMBL" id="MFYX01000159">
    <property type="protein sequence ID" value="OGJ99780.1"/>
    <property type="molecule type" value="Genomic_DNA"/>
</dbReference>
<dbReference type="Proteomes" id="UP000179243">
    <property type="component" value="Unassembled WGS sequence"/>
</dbReference>
<reference evidence="1 2" key="1">
    <citation type="journal article" date="2016" name="Nat. Commun.">
        <title>Thousands of microbial genomes shed light on interconnected biogeochemical processes in an aquifer system.</title>
        <authorList>
            <person name="Anantharaman K."/>
            <person name="Brown C.T."/>
            <person name="Hug L.A."/>
            <person name="Sharon I."/>
            <person name="Castelle C.J."/>
            <person name="Probst A.J."/>
            <person name="Thomas B.C."/>
            <person name="Singh A."/>
            <person name="Wilkins M.J."/>
            <person name="Karaoz U."/>
            <person name="Brodie E.L."/>
            <person name="Williams K.H."/>
            <person name="Hubbard S.S."/>
            <person name="Banfield J.F."/>
        </authorList>
    </citation>
    <scope>NUCLEOTIDE SEQUENCE [LARGE SCALE GENOMIC DNA]</scope>
</reference>
<comment type="caution">
    <text evidence="1">The sequence shown here is derived from an EMBL/GenBank/DDBJ whole genome shotgun (WGS) entry which is preliminary data.</text>
</comment>
<sequence>MLCFTLSFVFTIPAERYLAISKSGNRSLVKLTDIDSMYFVDTTGLIRGSVLATKAFYHKVGEFNTITITTGIADNGYGADGTDHSGVPASIGNLATDLAFTASVKLTDLCNGDGYNLGIQTDDTLYINATIRDFGGNPETILACFTVIENPAAAIKITDTNFRGATLSQFLKCMQDFLTGTAWNMGGGSNATGTRVAVMPDGKTRIENLGVADGGTSTQDLKDLTITSSRPYSSPYVSSAFSFSPTIYYASSQGPNYSDTPQRMLQPAKSDDYLFGYNLFDNTGLGTGSSEMQIFDNNGISLDFMNNDTLVVSATVGATAKLAADFAIDSGSVLINTSTTLQEMCDAIRAALGLPLLDNTPDNNPSVAIDGSSTDDVLIQNGTIVIRGQPIPGAEITNMTITVRNGATARTGFNANAVLTEF</sequence>
<accession>A0A1F7EZH0</accession>
<organism evidence="1 2">
    <name type="scientific">Candidatus Raymondbacteria bacterium RIFOXYD12_FULL_49_13</name>
    <dbReference type="NCBI Taxonomy" id="1817890"/>
    <lineage>
        <taxon>Bacteria</taxon>
        <taxon>Raymondiibacteriota</taxon>
    </lineage>
</organism>